<dbReference type="KEGG" id="agv:OJF2_47000"/>
<dbReference type="InterPro" id="IPR000757">
    <property type="entry name" value="Beta-glucanase-like"/>
</dbReference>
<sequence length="274" mass="30635" precursor="true">MKRVLAFSLLVLAAVSPARADDWKLVWSDEFEKAGAPDPAKWGYEHGLIRNDEKQFYTRNRPENARVEGGHLVIEARKEPWEEGGKKAEYTSASLTTEGKHAWTHAKVEVRAKLPKGRGTWPAIWMLGSDIKKAGWPACGEIDIMEFVGYDPGLVHANIHTKKYNHMNKSGKGSSLKLPDASEAFHVYGVEWDAKEMHFSVDGKVYFTYKNEGSGPAAWPYDKPQFLILNLAIGGGWGGQKGIDDAIFPQPYVIDYVRIYEKARTATAGRRAGR</sequence>
<keyword evidence="2" id="KW-0732">Signal</keyword>
<organism evidence="4 5">
    <name type="scientific">Aquisphaera giovannonii</name>
    <dbReference type="NCBI Taxonomy" id="406548"/>
    <lineage>
        <taxon>Bacteria</taxon>
        <taxon>Pseudomonadati</taxon>
        <taxon>Planctomycetota</taxon>
        <taxon>Planctomycetia</taxon>
        <taxon>Isosphaerales</taxon>
        <taxon>Isosphaeraceae</taxon>
        <taxon>Aquisphaera</taxon>
    </lineage>
</organism>
<comment type="similarity">
    <text evidence="1">Belongs to the glycosyl hydrolase 16 family.</text>
</comment>
<accession>A0A5B9W892</accession>
<dbReference type="InterPro" id="IPR050546">
    <property type="entry name" value="Glycosyl_Hydrlase_16"/>
</dbReference>
<dbReference type="EMBL" id="CP042997">
    <property type="protein sequence ID" value="QEH36140.1"/>
    <property type="molecule type" value="Genomic_DNA"/>
</dbReference>
<keyword evidence="4" id="KW-0326">Glycosidase</keyword>
<evidence type="ECO:0000256" key="1">
    <source>
        <dbReference type="ARBA" id="ARBA00006865"/>
    </source>
</evidence>
<proteinExistence type="inferred from homology"/>
<evidence type="ECO:0000256" key="2">
    <source>
        <dbReference type="SAM" id="SignalP"/>
    </source>
</evidence>
<dbReference type="RefSeq" id="WP_148595855.1">
    <property type="nucleotide sequence ID" value="NZ_CP042997.1"/>
</dbReference>
<dbReference type="GO" id="GO:0042972">
    <property type="term" value="F:licheninase activity"/>
    <property type="evidence" value="ECO:0007669"/>
    <property type="project" value="UniProtKB-EC"/>
</dbReference>
<dbReference type="PANTHER" id="PTHR10963:SF55">
    <property type="entry name" value="GLYCOSIDE HYDROLASE FAMILY 16 PROTEIN"/>
    <property type="match status" value="1"/>
</dbReference>
<dbReference type="OrthoDB" id="9809583at2"/>
<evidence type="ECO:0000259" key="3">
    <source>
        <dbReference type="PROSITE" id="PS51762"/>
    </source>
</evidence>
<evidence type="ECO:0000313" key="5">
    <source>
        <dbReference type="Proteomes" id="UP000324233"/>
    </source>
</evidence>
<dbReference type="CDD" id="cd08023">
    <property type="entry name" value="GH16_laminarinase_like"/>
    <property type="match status" value="1"/>
</dbReference>
<dbReference type="Proteomes" id="UP000324233">
    <property type="component" value="Chromosome"/>
</dbReference>
<protein>
    <submittedName>
        <fullName evidence="4">Beta-glucanase</fullName>
        <ecNumber evidence="4">3.2.1.73</ecNumber>
    </submittedName>
</protein>
<dbReference type="Gene3D" id="2.60.120.200">
    <property type="match status" value="1"/>
</dbReference>
<reference evidence="4 5" key="1">
    <citation type="submission" date="2019-08" db="EMBL/GenBank/DDBJ databases">
        <title>Deep-cultivation of Planctomycetes and their phenomic and genomic characterization uncovers novel biology.</title>
        <authorList>
            <person name="Wiegand S."/>
            <person name="Jogler M."/>
            <person name="Boedeker C."/>
            <person name="Pinto D."/>
            <person name="Vollmers J."/>
            <person name="Rivas-Marin E."/>
            <person name="Kohn T."/>
            <person name="Peeters S.H."/>
            <person name="Heuer A."/>
            <person name="Rast P."/>
            <person name="Oberbeckmann S."/>
            <person name="Bunk B."/>
            <person name="Jeske O."/>
            <person name="Meyerdierks A."/>
            <person name="Storesund J.E."/>
            <person name="Kallscheuer N."/>
            <person name="Luecker S."/>
            <person name="Lage O.M."/>
            <person name="Pohl T."/>
            <person name="Merkel B.J."/>
            <person name="Hornburger P."/>
            <person name="Mueller R.-W."/>
            <person name="Bruemmer F."/>
            <person name="Labrenz M."/>
            <person name="Spormann A.M."/>
            <person name="Op den Camp H."/>
            <person name="Overmann J."/>
            <person name="Amann R."/>
            <person name="Jetten M.S.M."/>
            <person name="Mascher T."/>
            <person name="Medema M.H."/>
            <person name="Devos D.P."/>
            <person name="Kaster A.-K."/>
            <person name="Ovreas L."/>
            <person name="Rohde M."/>
            <person name="Galperin M.Y."/>
            <person name="Jogler C."/>
        </authorList>
    </citation>
    <scope>NUCLEOTIDE SEQUENCE [LARGE SCALE GENOMIC DNA]</scope>
    <source>
        <strain evidence="4 5">OJF2</strain>
    </source>
</reference>
<feature type="chain" id="PRO_5022925545" evidence="2">
    <location>
        <begin position="21"/>
        <end position="274"/>
    </location>
</feature>
<keyword evidence="5" id="KW-1185">Reference proteome</keyword>
<name>A0A5B9W892_9BACT</name>
<dbReference type="AlphaFoldDB" id="A0A5B9W892"/>
<dbReference type="InterPro" id="IPR013320">
    <property type="entry name" value="ConA-like_dom_sf"/>
</dbReference>
<feature type="signal peptide" evidence="2">
    <location>
        <begin position="1"/>
        <end position="20"/>
    </location>
</feature>
<dbReference type="Pfam" id="PF00722">
    <property type="entry name" value="Glyco_hydro_16"/>
    <property type="match status" value="1"/>
</dbReference>
<feature type="domain" description="GH16" evidence="3">
    <location>
        <begin position="21"/>
        <end position="265"/>
    </location>
</feature>
<gene>
    <name evidence="4" type="primary">bglA_2</name>
    <name evidence="4" type="ORF">OJF2_47000</name>
</gene>
<dbReference type="SUPFAM" id="SSF49899">
    <property type="entry name" value="Concanavalin A-like lectins/glucanases"/>
    <property type="match status" value="1"/>
</dbReference>
<evidence type="ECO:0000313" key="4">
    <source>
        <dbReference type="EMBL" id="QEH36140.1"/>
    </source>
</evidence>
<dbReference type="PANTHER" id="PTHR10963">
    <property type="entry name" value="GLYCOSYL HYDROLASE-RELATED"/>
    <property type="match status" value="1"/>
</dbReference>
<dbReference type="EC" id="3.2.1.73" evidence="4"/>
<dbReference type="GO" id="GO:0005975">
    <property type="term" value="P:carbohydrate metabolic process"/>
    <property type="evidence" value="ECO:0007669"/>
    <property type="project" value="InterPro"/>
</dbReference>
<keyword evidence="4" id="KW-0378">Hydrolase</keyword>
<dbReference type="PROSITE" id="PS51762">
    <property type="entry name" value="GH16_2"/>
    <property type="match status" value="1"/>
</dbReference>